<keyword evidence="10" id="KW-1185">Reference proteome</keyword>
<keyword evidence="3 5" id="KW-0378">Hydrolase</keyword>
<feature type="domain" description="Peptidase S8/S53" evidence="8">
    <location>
        <begin position="11"/>
        <end position="261"/>
    </location>
</feature>
<keyword evidence="7" id="KW-0472">Membrane</keyword>
<evidence type="ECO:0000313" key="9">
    <source>
        <dbReference type="EMBL" id="MFC5909336.1"/>
    </source>
</evidence>
<evidence type="ECO:0000256" key="4">
    <source>
        <dbReference type="ARBA" id="ARBA00022825"/>
    </source>
</evidence>
<keyword evidence="2 5" id="KW-0645">Protease</keyword>
<dbReference type="Gene3D" id="3.40.50.200">
    <property type="entry name" value="Peptidase S8/S53 domain"/>
    <property type="match status" value="1"/>
</dbReference>
<feature type="active site" description="Charge relay system" evidence="5">
    <location>
        <position position="55"/>
    </location>
</feature>
<evidence type="ECO:0000256" key="3">
    <source>
        <dbReference type="ARBA" id="ARBA00022801"/>
    </source>
</evidence>
<keyword evidence="4 5" id="KW-0720">Serine protease</keyword>
<dbReference type="InterPro" id="IPR050131">
    <property type="entry name" value="Peptidase_S8_subtilisin-like"/>
</dbReference>
<sequence length="419" mass="42634">MSTKVWPHSKGKGVIVAVIDSGVRASHLDLHGQVLSGVDYVHGGNGQKDYSPEGHGTGLASLIAGHGHGAGEQDGIMGVAPDAKILPIGVGEPTQTWAVDKGIRYAVDHGAKVINLSLGQAGTGDPVEEDAIAYAEQHDVVVVAAAGNAGIDEDEYPASYPGVVSVGGVDENAQLWSGSSYGKHLVLMGPATNIVRDSNGSDTQMYKGDGTSYATAFVSGIAALVRSAHPDFTQGQTINYMIKMANPGPGQKGWNDHYGYGIATATVAKNIDPGPKAGPLPQSKRLYSDSSASPSSGSAGGAGNGSGSNSGGSQASSGSSSGSKALVALAGGVALVVFAIVVLVIVLRRRSRRRSAGAGQPPQGGFGPGGPGAGYGGQQPYQPPQQYYQSQPPHAQGGGQYPPNQQYSNLPNYQDPNAR</sequence>
<feature type="compositionally biased region" description="Low complexity" evidence="6">
    <location>
        <begin position="311"/>
        <end position="322"/>
    </location>
</feature>
<evidence type="ECO:0000256" key="7">
    <source>
        <dbReference type="SAM" id="Phobius"/>
    </source>
</evidence>
<dbReference type="Proteomes" id="UP001596174">
    <property type="component" value="Unassembled WGS sequence"/>
</dbReference>
<dbReference type="PROSITE" id="PS51892">
    <property type="entry name" value="SUBTILASE"/>
    <property type="match status" value="1"/>
</dbReference>
<accession>A0ABW1G7W6</accession>
<comment type="similarity">
    <text evidence="1 5">Belongs to the peptidase S8 family.</text>
</comment>
<proteinExistence type="inferred from homology"/>
<name>A0ABW1G7W6_9ACTN</name>
<dbReference type="InterPro" id="IPR036852">
    <property type="entry name" value="Peptidase_S8/S53_dom_sf"/>
</dbReference>
<dbReference type="PANTHER" id="PTHR43806:SF11">
    <property type="entry name" value="CEREVISIN-RELATED"/>
    <property type="match status" value="1"/>
</dbReference>
<evidence type="ECO:0000256" key="5">
    <source>
        <dbReference type="PROSITE-ProRule" id="PRU01240"/>
    </source>
</evidence>
<comment type="caution">
    <text evidence="9">The sequence shown here is derived from an EMBL/GenBank/DDBJ whole genome shotgun (WGS) entry which is preliminary data.</text>
</comment>
<organism evidence="9 10">
    <name type="scientific">Streptacidiphilus monticola</name>
    <dbReference type="NCBI Taxonomy" id="2161674"/>
    <lineage>
        <taxon>Bacteria</taxon>
        <taxon>Bacillati</taxon>
        <taxon>Actinomycetota</taxon>
        <taxon>Actinomycetes</taxon>
        <taxon>Kitasatosporales</taxon>
        <taxon>Streptomycetaceae</taxon>
        <taxon>Streptacidiphilus</taxon>
    </lineage>
</organism>
<feature type="active site" description="Charge relay system" evidence="5">
    <location>
        <position position="212"/>
    </location>
</feature>
<protein>
    <submittedName>
        <fullName evidence="9">S8 family serine peptidase</fullName>
    </submittedName>
</protein>
<feature type="compositionally biased region" description="Gly residues" evidence="6">
    <location>
        <begin position="298"/>
        <end position="310"/>
    </location>
</feature>
<feature type="compositionally biased region" description="Gly residues" evidence="6">
    <location>
        <begin position="362"/>
        <end position="377"/>
    </location>
</feature>
<evidence type="ECO:0000259" key="8">
    <source>
        <dbReference type="Pfam" id="PF00082"/>
    </source>
</evidence>
<dbReference type="InterPro" id="IPR000209">
    <property type="entry name" value="Peptidase_S8/S53_dom"/>
</dbReference>
<dbReference type="InterPro" id="IPR015500">
    <property type="entry name" value="Peptidase_S8_subtilisin-rel"/>
</dbReference>
<dbReference type="PRINTS" id="PR00723">
    <property type="entry name" value="SUBTILISIN"/>
</dbReference>
<dbReference type="PROSITE" id="PS00136">
    <property type="entry name" value="SUBTILASE_ASP"/>
    <property type="match status" value="1"/>
</dbReference>
<dbReference type="EMBL" id="JBHSQJ010000078">
    <property type="protein sequence ID" value="MFC5909336.1"/>
    <property type="molecule type" value="Genomic_DNA"/>
</dbReference>
<dbReference type="PANTHER" id="PTHR43806">
    <property type="entry name" value="PEPTIDASE S8"/>
    <property type="match status" value="1"/>
</dbReference>
<feature type="region of interest" description="Disordered" evidence="6">
    <location>
        <begin position="271"/>
        <end position="322"/>
    </location>
</feature>
<feature type="region of interest" description="Disordered" evidence="6">
    <location>
        <begin position="351"/>
        <end position="419"/>
    </location>
</feature>
<feature type="compositionally biased region" description="Polar residues" evidence="6">
    <location>
        <begin position="408"/>
        <end position="419"/>
    </location>
</feature>
<keyword evidence="7" id="KW-0812">Transmembrane</keyword>
<evidence type="ECO:0000313" key="10">
    <source>
        <dbReference type="Proteomes" id="UP001596174"/>
    </source>
</evidence>
<dbReference type="SUPFAM" id="SSF52743">
    <property type="entry name" value="Subtilisin-like"/>
    <property type="match status" value="1"/>
</dbReference>
<gene>
    <name evidence="9" type="ORF">ACFP3V_19215</name>
</gene>
<feature type="compositionally biased region" description="Low complexity" evidence="6">
    <location>
        <begin position="378"/>
        <end position="407"/>
    </location>
</feature>
<evidence type="ECO:0000256" key="6">
    <source>
        <dbReference type="SAM" id="MobiDB-lite"/>
    </source>
</evidence>
<evidence type="ECO:0000256" key="1">
    <source>
        <dbReference type="ARBA" id="ARBA00011073"/>
    </source>
</evidence>
<dbReference type="Pfam" id="PF00082">
    <property type="entry name" value="Peptidase_S8"/>
    <property type="match status" value="1"/>
</dbReference>
<reference evidence="10" key="1">
    <citation type="journal article" date="2019" name="Int. J. Syst. Evol. Microbiol.">
        <title>The Global Catalogue of Microorganisms (GCM) 10K type strain sequencing project: providing services to taxonomists for standard genome sequencing and annotation.</title>
        <authorList>
            <consortium name="The Broad Institute Genomics Platform"/>
            <consortium name="The Broad Institute Genome Sequencing Center for Infectious Disease"/>
            <person name="Wu L."/>
            <person name="Ma J."/>
        </authorList>
    </citation>
    <scope>NUCLEOTIDE SEQUENCE [LARGE SCALE GENOMIC DNA]</scope>
    <source>
        <strain evidence="10">JCM 4816</strain>
    </source>
</reference>
<dbReference type="RefSeq" id="WP_380585037.1">
    <property type="nucleotide sequence ID" value="NZ_JBHSQJ010000078.1"/>
</dbReference>
<feature type="active site" description="Charge relay system" evidence="5">
    <location>
        <position position="20"/>
    </location>
</feature>
<dbReference type="InterPro" id="IPR023827">
    <property type="entry name" value="Peptidase_S8_Asp-AS"/>
</dbReference>
<evidence type="ECO:0000256" key="2">
    <source>
        <dbReference type="ARBA" id="ARBA00022670"/>
    </source>
</evidence>
<feature type="transmembrane region" description="Helical" evidence="7">
    <location>
        <begin position="325"/>
        <end position="347"/>
    </location>
</feature>
<keyword evidence="7" id="KW-1133">Transmembrane helix</keyword>